<dbReference type="Proteomes" id="UP000017174">
    <property type="component" value="Unassembled WGS sequence"/>
</dbReference>
<dbReference type="PROSITE" id="PS01124">
    <property type="entry name" value="HTH_ARAC_FAMILY_2"/>
    <property type="match status" value="1"/>
</dbReference>
<comment type="caution">
    <text evidence="4">The sequence shown here is derived from an EMBL/GenBank/DDBJ whole genome shotgun (WGS) entry which is preliminary data.</text>
</comment>
<dbReference type="InterPro" id="IPR018060">
    <property type="entry name" value="HTH_AraC"/>
</dbReference>
<evidence type="ECO:0000256" key="1">
    <source>
        <dbReference type="ARBA" id="ARBA00023015"/>
    </source>
</evidence>
<keyword evidence="1" id="KW-0805">Transcription regulation</keyword>
<dbReference type="SUPFAM" id="SSF46689">
    <property type="entry name" value="Homeodomain-like"/>
    <property type="match status" value="1"/>
</dbReference>
<dbReference type="GO" id="GO:0003700">
    <property type="term" value="F:DNA-binding transcription factor activity"/>
    <property type="evidence" value="ECO:0007669"/>
    <property type="project" value="InterPro"/>
</dbReference>
<dbReference type="GO" id="GO:0043565">
    <property type="term" value="F:sequence-specific DNA binding"/>
    <property type="evidence" value="ECO:0007669"/>
    <property type="project" value="InterPro"/>
</dbReference>
<keyword evidence="2" id="KW-0804">Transcription</keyword>
<dbReference type="Gene3D" id="1.10.10.60">
    <property type="entry name" value="Homeodomain-like"/>
    <property type="match status" value="1"/>
</dbReference>
<dbReference type="Pfam" id="PF12833">
    <property type="entry name" value="HTH_18"/>
    <property type="match status" value="1"/>
</dbReference>
<accession>U7V6A0</accession>
<name>U7V6A0_9MICC</name>
<reference evidence="4 5" key="1">
    <citation type="submission" date="2013-08" db="EMBL/GenBank/DDBJ databases">
        <authorList>
            <person name="Weinstock G."/>
            <person name="Sodergren E."/>
            <person name="Wylie T."/>
            <person name="Fulton L."/>
            <person name="Fulton R."/>
            <person name="Fronick C."/>
            <person name="O'Laughlin M."/>
            <person name="Godfrey J."/>
            <person name="Miner T."/>
            <person name="Herter B."/>
            <person name="Appelbaum E."/>
            <person name="Cordes M."/>
            <person name="Lek S."/>
            <person name="Wollam A."/>
            <person name="Pepin K.H."/>
            <person name="Palsikar V.B."/>
            <person name="Mitreva M."/>
            <person name="Wilson R.K."/>
        </authorList>
    </citation>
    <scope>NUCLEOTIDE SEQUENCE [LARGE SCALE GENOMIC DNA]</scope>
    <source>
        <strain evidence="4 5">F0184</strain>
    </source>
</reference>
<dbReference type="HOGENOM" id="CLU_3204808_0_0_11"/>
<evidence type="ECO:0000313" key="5">
    <source>
        <dbReference type="Proteomes" id="UP000017174"/>
    </source>
</evidence>
<evidence type="ECO:0000313" key="4">
    <source>
        <dbReference type="EMBL" id="ERT67066.1"/>
    </source>
</evidence>
<evidence type="ECO:0000256" key="2">
    <source>
        <dbReference type="ARBA" id="ARBA00023163"/>
    </source>
</evidence>
<dbReference type="AlphaFoldDB" id="U7V6A0"/>
<dbReference type="InterPro" id="IPR009057">
    <property type="entry name" value="Homeodomain-like_sf"/>
</dbReference>
<evidence type="ECO:0000259" key="3">
    <source>
        <dbReference type="PROSITE" id="PS01124"/>
    </source>
</evidence>
<dbReference type="PATRIC" id="fig|888019.4.peg.569"/>
<organism evidence="4 5">
    <name type="scientific">Rothia aeria F0184</name>
    <dbReference type="NCBI Taxonomy" id="888019"/>
    <lineage>
        <taxon>Bacteria</taxon>
        <taxon>Bacillati</taxon>
        <taxon>Actinomycetota</taxon>
        <taxon>Actinomycetes</taxon>
        <taxon>Micrococcales</taxon>
        <taxon>Micrococcaceae</taxon>
        <taxon>Rothia</taxon>
    </lineage>
</organism>
<gene>
    <name evidence="4" type="ORF">HMPREF0742_00666</name>
</gene>
<protein>
    <recommendedName>
        <fullName evidence="3">HTH araC/xylS-type domain-containing protein</fullName>
    </recommendedName>
</protein>
<dbReference type="EMBL" id="AXZG01000016">
    <property type="protein sequence ID" value="ERT67066.1"/>
    <property type="molecule type" value="Genomic_DNA"/>
</dbReference>
<dbReference type="RefSeq" id="WP_023133268.1">
    <property type="nucleotide sequence ID" value="NZ_KI518044.1"/>
</dbReference>
<proteinExistence type="predicted"/>
<sequence>MALLSGYTEVSSFTRAFKKWTGLTPDQYRNQLPSHDNTADTVNDS</sequence>
<feature type="domain" description="HTH araC/xylS-type" evidence="3">
    <location>
        <begin position="1"/>
        <end position="31"/>
    </location>
</feature>